<gene>
    <name evidence="8" type="ORF">GPA25_06680</name>
</gene>
<dbReference type="InterPro" id="IPR052518">
    <property type="entry name" value="CHR_Transporter"/>
</dbReference>
<evidence type="ECO:0000313" key="8">
    <source>
        <dbReference type="EMBL" id="NMG74443.1"/>
    </source>
</evidence>
<evidence type="ECO:0000256" key="7">
    <source>
        <dbReference type="SAM" id="Phobius"/>
    </source>
</evidence>
<feature type="transmembrane region" description="Helical" evidence="7">
    <location>
        <begin position="66"/>
        <end position="90"/>
    </location>
</feature>
<dbReference type="Proteomes" id="UP000648984">
    <property type="component" value="Unassembled WGS sequence"/>
</dbReference>
<feature type="transmembrane region" description="Helical" evidence="7">
    <location>
        <begin position="111"/>
        <end position="136"/>
    </location>
</feature>
<keyword evidence="3" id="KW-1003">Cell membrane</keyword>
<keyword evidence="9" id="KW-1185">Reference proteome</keyword>
<evidence type="ECO:0000256" key="4">
    <source>
        <dbReference type="ARBA" id="ARBA00022692"/>
    </source>
</evidence>
<evidence type="ECO:0000256" key="2">
    <source>
        <dbReference type="ARBA" id="ARBA00005262"/>
    </source>
</evidence>
<evidence type="ECO:0000256" key="3">
    <source>
        <dbReference type="ARBA" id="ARBA00022475"/>
    </source>
</evidence>
<sequence>MTSLPLADLAELFLRFLMLSLLSIGGAMSTAPEMHRYLVVDRGWMNDADFTTAIALAQAAPGPNVLFVPVLGFQVAGVAGAAAALIGILLPSTLLSLGVSRWGSRRRDTPGVRAFTAGLAPVTVGLVFATGWLLSLPFVGEPAHRLGALALIVATMATTLKTRLAPIWMIAVGAVAGILGWV</sequence>
<evidence type="ECO:0000256" key="6">
    <source>
        <dbReference type="ARBA" id="ARBA00023136"/>
    </source>
</evidence>
<reference evidence="8 9" key="1">
    <citation type="submission" date="2019-12" db="EMBL/GenBank/DDBJ databases">
        <title>Comparative genomics gives insights into the taxonomy of the Azoarcus-Aromatoleum group and reveals separate origins of nif in the plant-associated Azoarcus and non-plant-associated Aromatoleum sub-groups.</title>
        <authorList>
            <person name="Lafos M."/>
            <person name="Maluk M."/>
            <person name="Batista M."/>
            <person name="Junghare M."/>
            <person name="Carmona M."/>
            <person name="Faoro H."/>
            <person name="Cruz L.M."/>
            <person name="Battistoni F."/>
            <person name="De Souza E."/>
            <person name="Pedrosa F."/>
            <person name="Chen W.-M."/>
            <person name="Poole P.S."/>
            <person name="Dixon R.A."/>
            <person name="James E.K."/>
        </authorList>
    </citation>
    <scope>NUCLEOTIDE SEQUENCE [LARGE SCALE GENOMIC DNA]</scope>
    <source>
        <strain evidence="8 9">22Lin</strain>
    </source>
</reference>
<feature type="transmembrane region" description="Helical" evidence="7">
    <location>
        <begin position="12"/>
        <end position="31"/>
    </location>
</feature>
<protein>
    <submittedName>
        <fullName evidence="8">Chromate transporter</fullName>
    </submittedName>
</protein>
<organism evidence="8 9">
    <name type="scientific">Aromatoleum diolicum</name>
    <dbReference type="NCBI Taxonomy" id="75796"/>
    <lineage>
        <taxon>Bacteria</taxon>
        <taxon>Pseudomonadati</taxon>
        <taxon>Pseudomonadota</taxon>
        <taxon>Betaproteobacteria</taxon>
        <taxon>Rhodocyclales</taxon>
        <taxon>Rhodocyclaceae</taxon>
        <taxon>Aromatoleum</taxon>
    </lineage>
</organism>
<keyword evidence="6 7" id="KW-0472">Membrane</keyword>
<evidence type="ECO:0000256" key="5">
    <source>
        <dbReference type="ARBA" id="ARBA00022989"/>
    </source>
</evidence>
<dbReference type="PANTHER" id="PTHR43663">
    <property type="entry name" value="CHROMATE TRANSPORT PROTEIN-RELATED"/>
    <property type="match status" value="1"/>
</dbReference>
<evidence type="ECO:0000256" key="1">
    <source>
        <dbReference type="ARBA" id="ARBA00004651"/>
    </source>
</evidence>
<comment type="similarity">
    <text evidence="2">Belongs to the chromate ion transporter (CHR) (TC 2.A.51) family.</text>
</comment>
<dbReference type="PANTHER" id="PTHR43663:SF1">
    <property type="entry name" value="CHROMATE TRANSPORTER"/>
    <property type="match status" value="1"/>
</dbReference>
<dbReference type="Pfam" id="PF02417">
    <property type="entry name" value="Chromate_transp"/>
    <property type="match status" value="1"/>
</dbReference>
<dbReference type="RefSeq" id="WP_169259594.1">
    <property type="nucleotide sequence ID" value="NZ_WTVQ01000008.1"/>
</dbReference>
<keyword evidence="5 7" id="KW-1133">Transmembrane helix</keyword>
<dbReference type="InterPro" id="IPR003370">
    <property type="entry name" value="Chromate_transpt"/>
</dbReference>
<proteinExistence type="inferred from homology"/>
<feature type="transmembrane region" description="Helical" evidence="7">
    <location>
        <begin position="165"/>
        <end position="181"/>
    </location>
</feature>
<evidence type="ECO:0000313" key="9">
    <source>
        <dbReference type="Proteomes" id="UP000648984"/>
    </source>
</evidence>
<name>A0ABX1Q8X5_9RHOO</name>
<accession>A0ABX1Q8X5</accession>
<comment type="subcellular location">
    <subcellularLocation>
        <location evidence="1">Cell membrane</location>
        <topology evidence="1">Multi-pass membrane protein</topology>
    </subcellularLocation>
</comment>
<dbReference type="EMBL" id="WTVQ01000008">
    <property type="protein sequence ID" value="NMG74443.1"/>
    <property type="molecule type" value="Genomic_DNA"/>
</dbReference>
<comment type="caution">
    <text evidence="8">The sequence shown here is derived from an EMBL/GenBank/DDBJ whole genome shotgun (WGS) entry which is preliminary data.</text>
</comment>
<keyword evidence="4 7" id="KW-0812">Transmembrane</keyword>